<evidence type="ECO:0000313" key="2">
    <source>
        <dbReference type="EMBL" id="POW13650.1"/>
    </source>
</evidence>
<evidence type="ECO:0000313" key="3">
    <source>
        <dbReference type="Proteomes" id="UP000239156"/>
    </source>
</evidence>
<comment type="caution">
    <text evidence="2">The sequence shown here is derived from an EMBL/GenBank/DDBJ whole genome shotgun (WGS) entry which is preliminary data.</text>
</comment>
<accession>A0A2S4VVX5</accession>
<dbReference type="Proteomes" id="UP000239156">
    <property type="component" value="Unassembled WGS sequence"/>
</dbReference>
<reference evidence="2" key="1">
    <citation type="submission" date="2017-12" db="EMBL/GenBank/DDBJ databases">
        <title>Gene loss provides genomic basis for host adaptation in cereal stripe rust fungi.</title>
        <authorList>
            <person name="Xia C."/>
        </authorList>
    </citation>
    <scope>NUCLEOTIDE SEQUENCE [LARGE SCALE GENOMIC DNA]</scope>
    <source>
        <strain evidence="2">93-210</strain>
    </source>
</reference>
<keyword evidence="3" id="KW-1185">Reference proteome</keyword>
<protein>
    <recommendedName>
        <fullName evidence="4">UBC core domain-containing protein</fullName>
    </recommendedName>
</protein>
<feature type="compositionally biased region" description="Basic and acidic residues" evidence="1">
    <location>
        <begin position="26"/>
        <end position="40"/>
    </location>
</feature>
<proteinExistence type="predicted"/>
<gene>
    <name evidence="2" type="ORF">PSTT_03588</name>
</gene>
<name>A0A2S4VVX5_9BASI</name>
<feature type="compositionally biased region" description="Polar residues" evidence="1">
    <location>
        <begin position="225"/>
        <end position="235"/>
    </location>
</feature>
<evidence type="ECO:0000256" key="1">
    <source>
        <dbReference type="SAM" id="MobiDB-lite"/>
    </source>
</evidence>
<sequence>MSTEIGLKWQGLSFATEPQNCKVTHPTKDQQSKNPAEEQLQKGTGDTAESFRNVKLEISLEYASLRLPGHCPLGVWVIPSPDDIHRSSSCSSIFPLLMVGQLWTDSIVLFTSPQPGSHSIKYKRRREKTGATDCFHPLIDQSNQGSFNLSLKFPTWLPHENFICNLLYYLKSCFKRPGLESIIASGDDSIAYNKHAFRLYRDQTDVFATLAAQSSTLSSSPTSLYDQPSSSSQNEDSNKRIGQKDANGDSRSSSPSKSKHLIKFNPFE</sequence>
<feature type="region of interest" description="Disordered" evidence="1">
    <location>
        <begin position="218"/>
        <end position="268"/>
    </location>
</feature>
<dbReference type="AlphaFoldDB" id="A0A2S4VVX5"/>
<feature type="region of interest" description="Disordered" evidence="1">
    <location>
        <begin position="23"/>
        <end position="46"/>
    </location>
</feature>
<dbReference type="EMBL" id="PKSL01000023">
    <property type="protein sequence ID" value="POW13650.1"/>
    <property type="molecule type" value="Genomic_DNA"/>
</dbReference>
<dbReference type="VEuPathDB" id="FungiDB:PSHT_09407"/>
<dbReference type="VEuPathDB" id="FungiDB:PSTT_03588"/>
<evidence type="ECO:0008006" key="4">
    <source>
        <dbReference type="Google" id="ProtNLM"/>
    </source>
</evidence>
<feature type="compositionally biased region" description="Basic and acidic residues" evidence="1">
    <location>
        <begin position="236"/>
        <end position="248"/>
    </location>
</feature>
<organism evidence="2 3">
    <name type="scientific">Puccinia striiformis</name>
    <dbReference type="NCBI Taxonomy" id="27350"/>
    <lineage>
        <taxon>Eukaryota</taxon>
        <taxon>Fungi</taxon>
        <taxon>Dikarya</taxon>
        <taxon>Basidiomycota</taxon>
        <taxon>Pucciniomycotina</taxon>
        <taxon>Pucciniomycetes</taxon>
        <taxon>Pucciniales</taxon>
        <taxon>Pucciniaceae</taxon>
        <taxon>Puccinia</taxon>
    </lineage>
</organism>